<dbReference type="Pfam" id="PF13374">
    <property type="entry name" value="TPR_10"/>
    <property type="match status" value="1"/>
</dbReference>
<dbReference type="RefSeq" id="WP_052385675.1">
    <property type="nucleotide sequence ID" value="NZ_AVCH01000063.1"/>
</dbReference>
<evidence type="ECO:0000313" key="3">
    <source>
        <dbReference type="EMBL" id="KFN51597.1"/>
    </source>
</evidence>
<dbReference type="PANTHER" id="PTHR10098:SF108">
    <property type="entry name" value="TETRATRICOPEPTIDE REPEAT PROTEIN 28"/>
    <property type="match status" value="1"/>
</dbReference>
<dbReference type="SUPFAM" id="SSF48452">
    <property type="entry name" value="TPR-like"/>
    <property type="match status" value="3"/>
</dbReference>
<feature type="non-terminal residue" evidence="3">
    <location>
        <position position="1"/>
    </location>
</feature>
<feature type="region of interest" description="Disordered" evidence="2">
    <location>
        <begin position="774"/>
        <end position="793"/>
    </location>
</feature>
<dbReference type="eggNOG" id="COG0457">
    <property type="taxonomic scope" value="Bacteria"/>
</dbReference>
<feature type="repeat" description="TPR" evidence="1">
    <location>
        <begin position="274"/>
        <end position="307"/>
    </location>
</feature>
<dbReference type="Proteomes" id="UP000029392">
    <property type="component" value="Unassembled WGS sequence"/>
</dbReference>
<dbReference type="Pfam" id="PF13424">
    <property type="entry name" value="TPR_12"/>
    <property type="match status" value="1"/>
</dbReference>
<dbReference type="InterPro" id="IPR011990">
    <property type="entry name" value="TPR-like_helical_dom_sf"/>
</dbReference>
<dbReference type="SMART" id="SM00028">
    <property type="entry name" value="TPR"/>
    <property type="match status" value="8"/>
</dbReference>
<reference evidence="3 4" key="1">
    <citation type="submission" date="2013-09" db="EMBL/GenBank/DDBJ databases">
        <title>Genome sequencing of Arenimonas malthae.</title>
        <authorList>
            <person name="Chen F."/>
            <person name="Wang G."/>
        </authorList>
    </citation>
    <scope>NUCLEOTIDE SEQUENCE [LARGE SCALE GENOMIC DNA]</scope>
    <source>
        <strain evidence="3 4">CC-JY-1</strain>
    </source>
</reference>
<name>A0A091BJ86_9GAMM</name>
<comment type="caution">
    <text evidence="3">The sequence shown here is derived from an EMBL/GenBank/DDBJ whole genome shotgun (WGS) entry which is preliminary data.</text>
</comment>
<dbReference type="Pfam" id="PF14559">
    <property type="entry name" value="TPR_19"/>
    <property type="match status" value="1"/>
</dbReference>
<dbReference type="Gene3D" id="1.25.40.10">
    <property type="entry name" value="Tetratricopeptide repeat domain"/>
    <property type="match status" value="2"/>
</dbReference>
<dbReference type="PANTHER" id="PTHR10098">
    <property type="entry name" value="RAPSYN-RELATED"/>
    <property type="match status" value="1"/>
</dbReference>
<evidence type="ECO:0000313" key="4">
    <source>
        <dbReference type="Proteomes" id="UP000029392"/>
    </source>
</evidence>
<keyword evidence="1" id="KW-0802">TPR repeat</keyword>
<dbReference type="InterPro" id="IPR019734">
    <property type="entry name" value="TPR_rpt"/>
</dbReference>
<dbReference type="PROSITE" id="PS50005">
    <property type="entry name" value="TPR"/>
    <property type="match status" value="2"/>
</dbReference>
<accession>A0A091BJ86</accession>
<evidence type="ECO:0000256" key="2">
    <source>
        <dbReference type="SAM" id="MobiDB-lite"/>
    </source>
</evidence>
<evidence type="ECO:0000256" key="1">
    <source>
        <dbReference type="PROSITE-ProRule" id="PRU00339"/>
    </source>
</evidence>
<dbReference type="STRING" id="1384054.N790_04690"/>
<organism evidence="3 4">
    <name type="scientific">Arenimonas malthae CC-JY-1</name>
    <dbReference type="NCBI Taxonomy" id="1384054"/>
    <lineage>
        <taxon>Bacteria</taxon>
        <taxon>Pseudomonadati</taxon>
        <taxon>Pseudomonadota</taxon>
        <taxon>Gammaproteobacteria</taxon>
        <taxon>Lysobacterales</taxon>
        <taxon>Lysobacteraceae</taxon>
        <taxon>Arenimonas</taxon>
    </lineage>
</organism>
<dbReference type="OrthoDB" id="9801841at2"/>
<gene>
    <name evidence="3" type="ORF">N790_04690</name>
</gene>
<proteinExistence type="predicted"/>
<dbReference type="Pfam" id="PF13432">
    <property type="entry name" value="TPR_16"/>
    <property type="match status" value="1"/>
</dbReference>
<protein>
    <submittedName>
        <fullName evidence="3">Uncharacterized protein</fullName>
    </submittedName>
</protein>
<dbReference type="PATRIC" id="fig|1384054.3.peg.788"/>
<dbReference type="EMBL" id="AVCH01000063">
    <property type="protein sequence ID" value="KFN51597.1"/>
    <property type="molecule type" value="Genomic_DNA"/>
</dbReference>
<feature type="repeat" description="TPR" evidence="1">
    <location>
        <begin position="349"/>
        <end position="382"/>
    </location>
</feature>
<keyword evidence="4" id="KW-1185">Reference proteome</keyword>
<dbReference type="AlphaFoldDB" id="A0A091BJ86"/>
<sequence length="793" mass="82673">RDLRPGRGLLAAAAGLAAVAALVLNWPTAPEPEFAPQTGLPTPDRLVVLADAVPGSDDALAGAAELVRHGLSSAPGLPVVDAERTRIALAQAGMGSRLPTDSGLLDVLPATQVLRLARGADGALVATLATADRSPPRSFSAGSGTPLAEAAGAATEALGLGRLPGGLWPATEALLGDYGQALEQRLSGRLEAATLAFTQLTEKAPGFGAGWLGLAETARLAGQRGLAAQSARRGARQAPAYAERLALLASLADGELEPPQAAWQAQATAKPDDLDALLHLAEVHLELGAFEAAEGTLRSLLDRDPRDPRAWFLLGKTAILRGDPRAAVEEHLVRALVLYKRGRSPFGEAETTNALGVGYARLGQPDDAAEQYAKALALRRELGDRRGVASSQRNLAQLAMVRGEFDEANERLAEAAALFAALGDDAGAAAVDNELGLLAEEHGNYAGALAAYTRALRAREAARDPQGVAESLNNIGFAHYQLGEYDNAGVFWRQSREAFRAIDDRNGMVRAGQNLGLLAIARGDWEEARHLLEQSLGEAEARHMLEEAAVSHRNLAELGIVQGRLAEAAGHLAEARRLFGERDDQRGLVDASLLEARLLAAAGQERRAVALLGRLEADLPQSSLEQRAIAALLEARLHDTAGDASKAGQSLAQARALAGEAGLRVRRLEADVLGKVEAGGEAALQAEVDQLGNLPLQLAWLEQLTHARLGRGDAAGAATAYRQAAALLSRRGGYVRAAQLHALGERALAAAGDPAAAAAGDAAREAAAALEAESTAGWMHRLGEEGTNDGPDP</sequence>